<keyword evidence="4" id="KW-0378">Hydrolase</keyword>
<dbReference type="GO" id="GO:0004843">
    <property type="term" value="F:cysteine-type deubiquitinase activity"/>
    <property type="evidence" value="ECO:0007669"/>
    <property type="project" value="UniProtKB-EC"/>
</dbReference>
<dbReference type="InterPro" id="IPR038765">
    <property type="entry name" value="Papain-like_cys_pep_sf"/>
</dbReference>
<evidence type="ECO:0000259" key="3">
    <source>
        <dbReference type="PROSITE" id="PS50235"/>
    </source>
</evidence>
<protein>
    <recommendedName>
        <fullName evidence="2">ubiquitinyl hydrolase 1</fullName>
        <ecNumber evidence="2">3.4.19.12</ecNumber>
    </recommendedName>
</protein>
<dbReference type="Pfam" id="PF00443">
    <property type="entry name" value="UCH"/>
    <property type="match status" value="1"/>
</dbReference>
<dbReference type="InParanoid" id="A0A0N0PF56"/>
<evidence type="ECO:0000313" key="4">
    <source>
        <dbReference type="EMBL" id="KPJ20864.1"/>
    </source>
</evidence>
<dbReference type="AlphaFoldDB" id="A0A0N0PF56"/>
<organism evidence="4 5">
    <name type="scientific">Papilio machaon</name>
    <name type="common">Old World swallowtail butterfly</name>
    <dbReference type="NCBI Taxonomy" id="76193"/>
    <lineage>
        <taxon>Eukaryota</taxon>
        <taxon>Metazoa</taxon>
        <taxon>Ecdysozoa</taxon>
        <taxon>Arthropoda</taxon>
        <taxon>Hexapoda</taxon>
        <taxon>Insecta</taxon>
        <taxon>Pterygota</taxon>
        <taxon>Neoptera</taxon>
        <taxon>Endopterygota</taxon>
        <taxon>Lepidoptera</taxon>
        <taxon>Glossata</taxon>
        <taxon>Ditrysia</taxon>
        <taxon>Papilionoidea</taxon>
        <taxon>Papilionidae</taxon>
        <taxon>Papilioninae</taxon>
        <taxon>Papilio</taxon>
    </lineage>
</organism>
<dbReference type="PANTHER" id="PTHR21646:SF23">
    <property type="entry name" value="UBIQUITIN CARBOXYL-TERMINAL HYDROLASE USP2"/>
    <property type="match status" value="1"/>
</dbReference>
<dbReference type="PROSITE" id="PS50235">
    <property type="entry name" value="USP_3"/>
    <property type="match status" value="1"/>
</dbReference>
<dbReference type="InterPro" id="IPR050185">
    <property type="entry name" value="Ub_carboxyl-term_hydrolase"/>
</dbReference>
<dbReference type="EC" id="3.4.19.12" evidence="2"/>
<evidence type="ECO:0000256" key="1">
    <source>
        <dbReference type="ARBA" id="ARBA00000707"/>
    </source>
</evidence>
<evidence type="ECO:0000256" key="2">
    <source>
        <dbReference type="ARBA" id="ARBA00012759"/>
    </source>
</evidence>
<sequence length="136" mass="15778">TCSKCGVRRKCLKWFTVQKFPQVLVLHLKRFSPTERFRGKLSVCVEFPLSGLDMSPFAACRSAQPVYNLYAVSNHSGQSHLTHTHTHTHMYMHTHTYTYTHEHVHACIRRRTNTHKKTTSNVTFKRANSVLASHER</sequence>
<accession>A0A0N0PF56</accession>
<reference evidence="4 5" key="1">
    <citation type="journal article" date="2015" name="Nat. Commun.">
        <title>Outbred genome sequencing and CRISPR/Cas9 gene editing in butterflies.</title>
        <authorList>
            <person name="Li X."/>
            <person name="Fan D."/>
            <person name="Zhang W."/>
            <person name="Liu G."/>
            <person name="Zhang L."/>
            <person name="Zhao L."/>
            <person name="Fang X."/>
            <person name="Chen L."/>
            <person name="Dong Y."/>
            <person name="Chen Y."/>
            <person name="Ding Y."/>
            <person name="Zhao R."/>
            <person name="Feng M."/>
            <person name="Zhu Y."/>
            <person name="Feng Y."/>
            <person name="Jiang X."/>
            <person name="Zhu D."/>
            <person name="Xiang H."/>
            <person name="Feng X."/>
            <person name="Li S."/>
            <person name="Wang J."/>
            <person name="Zhang G."/>
            <person name="Kronforst M.R."/>
            <person name="Wang W."/>
        </authorList>
    </citation>
    <scope>NUCLEOTIDE SEQUENCE [LARGE SCALE GENOMIC DNA]</scope>
    <source>
        <strain evidence="4">Ya'a_city_454_Pm</strain>
        <tissue evidence="4">Whole body</tissue>
    </source>
</reference>
<proteinExistence type="predicted"/>
<gene>
    <name evidence="4" type="ORF">RR48_00204</name>
</gene>
<name>A0A0N0PF56_PAPMA</name>
<comment type="caution">
    <text evidence="4">The sequence shown here is derived from an EMBL/GenBank/DDBJ whole genome shotgun (WGS) entry which is preliminary data.</text>
</comment>
<dbReference type="GO" id="GO:0016579">
    <property type="term" value="P:protein deubiquitination"/>
    <property type="evidence" value="ECO:0007669"/>
    <property type="project" value="InterPro"/>
</dbReference>
<evidence type="ECO:0000313" key="5">
    <source>
        <dbReference type="Proteomes" id="UP000053240"/>
    </source>
</evidence>
<feature type="non-terminal residue" evidence="4">
    <location>
        <position position="1"/>
    </location>
</feature>
<feature type="domain" description="USP" evidence="3">
    <location>
        <begin position="1"/>
        <end position="127"/>
    </location>
</feature>
<dbReference type="Gene3D" id="3.90.70.10">
    <property type="entry name" value="Cysteine proteinases"/>
    <property type="match status" value="1"/>
</dbReference>
<dbReference type="EMBL" id="LADJ01003053">
    <property type="protein sequence ID" value="KPJ20864.1"/>
    <property type="molecule type" value="Genomic_DNA"/>
</dbReference>
<keyword evidence="5" id="KW-1185">Reference proteome</keyword>
<dbReference type="InterPro" id="IPR001394">
    <property type="entry name" value="Peptidase_C19_UCH"/>
</dbReference>
<dbReference type="PANTHER" id="PTHR21646">
    <property type="entry name" value="UBIQUITIN CARBOXYL-TERMINAL HYDROLASE"/>
    <property type="match status" value="1"/>
</dbReference>
<dbReference type="Proteomes" id="UP000053240">
    <property type="component" value="Unassembled WGS sequence"/>
</dbReference>
<dbReference type="STRING" id="76193.A0A0N0PF56"/>
<dbReference type="InterPro" id="IPR028889">
    <property type="entry name" value="USP"/>
</dbReference>
<dbReference type="SUPFAM" id="SSF54001">
    <property type="entry name" value="Cysteine proteinases"/>
    <property type="match status" value="1"/>
</dbReference>
<comment type="catalytic activity">
    <reaction evidence="1">
        <text>Thiol-dependent hydrolysis of ester, thioester, amide, peptide and isopeptide bonds formed by the C-terminal Gly of ubiquitin (a 76-residue protein attached to proteins as an intracellular targeting signal).</text>
        <dbReference type="EC" id="3.4.19.12"/>
    </reaction>
</comment>